<reference evidence="4" key="1">
    <citation type="submission" date="2022-11" db="EMBL/GenBank/DDBJ databases">
        <title>Minimal conservation of predation-associated metabolite biosynthetic gene clusters underscores biosynthetic potential of Myxococcota including descriptions for ten novel species: Archangium lansinium sp. nov., Myxococcus landrumus sp. nov., Nannocystis bai.</title>
        <authorList>
            <person name="Ahearne A."/>
            <person name="Stevens C."/>
            <person name="Dowd S."/>
        </authorList>
    </citation>
    <scope>NUCLEOTIDE SEQUENCE</scope>
    <source>
        <strain evidence="4">Fl3</strain>
    </source>
</reference>
<feature type="compositionally biased region" description="Low complexity" evidence="1">
    <location>
        <begin position="153"/>
        <end position="164"/>
    </location>
</feature>
<evidence type="ECO:0000256" key="1">
    <source>
        <dbReference type="SAM" id="MobiDB-lite"/>
    </source>
</evidence>
<protein>
    <submittedName>
        <fullName evidence="4">Uncharacterized protein</fullName>
    </submittedName>
</protein>
<feature type="region of interest" description="Disordered" evidence="1">
    <location>
        <begin position="23"/>
        <end position="50"/>
    </location>
</feature>
<accession>A0ABY7GRP8</accession>
<feature type="signal peptide" evidence="3">
    <location>
        <begin position="1"/>
        <end position="25"/>
    </location>
</feature>
<organism evidence="4 5">
    <name type="scientific">Nannocystis punicea</name>
    <dbReference type="NCBI Taxonomy" id="2995304"/>
    <lineage>
        <taxon>Bacteria</taxon>
        <taxon>Pseudomonadati</taxon>
        <taxon>Myxococcota</taxon>
        <taxon>Polyangia</taxon>
        <taxon>Nannocystales</taxon>
        <taxon>Nannocystaceae</taxon>
        <taxon>Nannocystis</taxon>
    </lineage>
</organism>
<keyword evidence="5" id="KW-1185">Reference proteome</keyword>
<keyword evidence="2" id="KW-0812">Transmembrane</keyword>
<keyword evidence="3" id="KW-0732">Signal</keyword>
<feature type="region of interest" description="Disordered" evidence="1">
    <location>
        <begin position="139"/>
        <end position="196"/>
    </location>
</feature>
<dbReference type="EMBL" id="CP114040">
    <property type="protein sequence ID" value="WAS89636.1"/>
    <property type="molecule type" value="Genomic_DNA"/>
</dbReference>
<evidence type="ECO:0000256" key="2">
    <source>
        <dbReference type="SAM" id="Phobius"/>
    </source>
</evidence>
<evidence type="ECO:0000313" key="4">
    <source>
        <dbReference type="EMBL" id="WAS89636.1"/>
    </source>
</evidence>
<name>A0ABY7GRP8_9BACT</name>
<dbReference type="Proteomes" id="UP001164459">
    <property type="component" value="Chromosome"/>
</dbReference>
<gene>
    <name evidence="4" type="ORF">O0S08_25875</name>
</gene>
<keyword evidence="2" id="KW-0472">Membrane</keyword>
<evidence type="ECO:0000256" key="3">
    <source>
        <dbReference type="SAM" id="SignalP"/>
    </source>
</evidence>
<proteinExistence type="predicted"/>
<keyword evidence="2" id="KW-1133">Transmembrane helix</keyword>
<sequence length="332" mass="34778">MSILRASLSALLCTTLALPTSVAWAGPPPPPPPGGNGVQPEAPPDPSTLSQEERLTWAKRLFGEAKAAHDREDYYNSVIRFEQAYNFAPDKHIFAFNIGQDAWELKDCARVKQYLELFLVKEQNNADLRKKAQELLQKSENNPECVTGGPAATTTTTTNNNNNTSSRPATDEEDPLLQKRKNGSSSSSAEEDDAPKKRGVSGLFIGGIVLAVLGVGAVGGGIGTLVGAKNKASGIEDAAGPGSVITTFPQGQYTGDVDDDFNSLKTLNLVTPILIAAGGALLVGGIAMIAIDRSNKKKGKGFYAGKKRLEVTGLGAAPLPGGGAAGSFALRF</sequence>
<evidence type="ECO:0000313" key="5">
    <source>
        <dbReference type="Proteomes" id="UP001164459"/>
    </source>
</evidence>
<feature type="transmembrane region" description="Helical" evidence="2">
    <location>
        <begin position="269"/>
        <end position="291"/>
    </location>
</feature>
<feature type="chain" id="PRO_5046840922" evidence="3">
    <location>
        <begin position="26"/>
        <end position="332"/>
    </location>
</feature>
<dbReference type="RefSeq" id="WP_269031947.1">
    <property type="nucleotide sequence ID" value="NZ_CP114040.1"/>
</dbReference>